<dbReference type="NCBIfam" id="NF004386">
    <property type="entry name" value="PRK05749.1-2"/>
    <property type="match status" value="1"/>
</dbReference>
<evidence type="ECO:0000256" key="7">
    <source>
        <dbReference type="ARBA" id="ARBA00031445"/>
    </source>
</evidence>
<dbReference type="GO" id="GO:0009245">
    <property type="term" value="P:lipid A biosynthetic process"/>
    <property type="evidence" value="ECO:0007669"/>
    <property type="project" value="TreeGrafter"/>
</dbReference>
<keyword evidence="15" id="KW-1185">Reference proteome</keyword>
<dbReference type="InterPro" id="IPR001296">
    <property type="entry name" value="Glyco_trans_1"/>
</dbReference>
<feature type="domain" description="Glycosyl transferase family 1" evidence="12">
    <location>
        <begin position="332"/>
        <end position="433"/>
    </location>
</feature>
<dbReference type="GO" id="GO:0005886">
    <property type="term" value="C:plasma membrane"/>
    <property type="evidence" value="ECO:0007669"/>
    <property type="project" value="UniProtKB-SubCell"/>
</dbReference>
<feature type="site" description="Transition state stabilizer" evidence="10">
    <location>
        <position position="156"/>
    </location>
</feature>
<keyword evidence="5" id="KW-0997">Cell inner membrane</keyword>
<dbReference type="Gene3D" id="3.40.50.11720">
    <property type="entry name" value="3-Deoxy-D-manno-octulosonic-acid transferase, N-terminal domain"/>
    <property type="match status" value="1"/>
</dbReference>
<keyword evidence="14" id="KW-0328">Glycosyltransferase</keyword>
<keyword evidence="11" id="KW-0448">Lipopolysaccharide biosynthesis</keyword>
<dbReference type="InterPro" id="IPR007507">
    <property type="entry name" value="Glycos_transf_N"/>
</dbReference>
<dbReference type="UniPathway" id="UPA00958"/>
<feature type="site" description="Transition state stabilizer" evidence="10">
    <location>
        <position position="232"/>
    </location>
</feature>
<protein>
    <recommendedName>
        <fullName evidence="4 11">3-deoxy-D-manno-octulosonic acid transferase</fullName>
        <shortName evidence="11">Kdo transferase</shortName>
        <ecNumber evidence="3 11">2.4.99.12</ecNumber>
    </recommendedName>
    <alternativeName>
        <fullName evidence="7 11">Lipid IV(A) 3-deoxy-D-manno-octulosonic acid transferase</fullName>
    </alternativeName>
</protein>
<dbReference type="EC" id="2.4.99.12" evidence="3 11"/>
<evidence type="ECO:0000313" key="15">
    <source>
        <dbReference type="Proteomes" id="UP000036959"/>
    </source>
</evidence>
<comment type="function">
    <text evidence="11">Involved in lipopolysaccharide (LPS) biosynthesis. Catalyzes the transfer of 3-deoxy-D-manno-octulosonate (Kdo) residue(s) from CMP-Kdo to lipid IV(A), the tetraacyldisaccharide-1,4'-bisphosphate precursor of lipid A.</text>
</comment>
<evidence type="ECO:0000256" key="3">
    <source>
        <dbReference type="ARBA" id="ARBA00012621"/>
    </source>
</evidence>
<comment type="catalytic activity">
    <reaction evidence="8 11">
        <text>lipid IVA (E. coli) + CMP-3-deoxy-beta-D-manno-octulosonate = alpha-Kdo-(2-&gt;6)-lipid IVA (E. coli) + CMP + H(+)</text>
        <dbReference type="Rhea" id="RHEA:28066"/>
        <dbReference type="ChEBI" id="CHEBI:15378"/>
        <dbReference type="ChEBI" id="CHEBI:58603"/>
        <dbReference type="ChEBI" id="CHEBI:60364"/>
        <dbReference type="ChEBI" id="CHEBI:60377"/>
        <dbReference type="ChEBI" id="CHEBI:85987"/>
        <dbReference type="EC" id="2.4.99.12"/>
    </reaction>
</comment>
<organism evidence="14 15">
    <name type="scientific">Candidatus Burkholderia verschuerenii</name>
    <dbReference type="NCBI Taxonomy" id="242163"/>
    <lineage>
        <taxon>Bacteria</taxon>
        <taxon>Pseudomonadati</taxon>
        <taxon>Pseudomonadota</taxon>
        <taxon>Betaproteobacteria</taxon>
        <taxon>Burkholderiales</taxon>
        <taxon>Burkholderiaceae</taxon>
        <taxon>Burkholderia</taxon>
    </lineage>
</organism>
<dbReference type="PATRIC" id="fig|242163.4.peg.6575"/>
<evidence type="ECO:0000256" key="5">
    <source>
        <dbReference type="ARBA" id="ARBA00022519"/>
    </source>
</evidence>
<dbReference type="PANTHER" id="PTHR42755">
    <property type="entry name" value="3-DEOXY-MANNO-OCTULOSONATE CYTIDYLYLTRANSFERASE"/>
    <property type="match status" value="1"/>
</dbReference>
<keyword evidence="6 11" id="KW-0808">Transferase</keyword>
<accession>A0A0L0MD44</accession>
<dbReference type="GO" id="GO:0043842">
    <property type="term" value="F:Kdo transferase activity"/>
    <property type="evidence" value="ECO:0007669"/>
    <property type="project" value="UniProtKB-EC"/>
</dbReference>
<dbReference type="GO" id="GO:0030313">
    <property type="term" value="C:cell envelope"/>
    <property type="evidence" value="ECO:0007669"/>
    <property type="project" value="UniProtKB-SubCell"/>
</dbReference>
<evidence type="ECO:0000256" key="8">
    <source>
        <dbReference type="ARBA" id="ARBA00049183"/>
    </source>
</evidence>
<evidence type="ECO:0000313" key="14">
    <source>
        <dbReference type="EMBL" id="KND60185.1"/>
    </source>
</evidence>
<evidence type="ECO:0000256" key="4">
    <source>
        <dbReference type="ARBA" id="ARBA00019077"/>
    </source>
</evidence>
<gene>
    <name evidence="14" type="ORF">BVER_00257c</name>
</gene>
<comment type="subcellular location">
    <subcellularLocation>
        <location evidence="1">Cell envelope</location>
    </subcellularLocation>
    <subcellularLocation>
        <location evidence="11">Cell membrane</location>
    </subcellularLocation>
</comment>
<reference evidence="15" key="1">
    <citation type="submission" date="2015-06" db="EMBL/GenBank/DDBJ databases">
        <title>Comparative genomics of Burkholderia leaf nodule symbionts.</title>
        <authorList>
            <person name="Carlier A."/>
            <person name="Eberl L."/>
            <person name="Pinto-Carbo M."/>
        </authorList>
    </citation>
    <scope>NUCLEOTIDE SEQUENCE [LARGE SCALE GENOMIC DNA]</scope>
    <source>
        <strain evidence="15">UZHbot4</strain>
    </source>
</reference>
<proteinExistence type="inferred from homology"/>
<feature type="domain" description="3-deoxy-D-manno-octulosonic-acid transferase N-terminal" evidence="13">
    <location>
        <begin position="56"/>
        <end position="235"/>
    </location>
</feature>
<name>A0A0L0MD44_9BURK</name>
<evidence type="ECO:0000256" key="1">
    <source>
        <dbReference type="ARBA" id="ARBA00004196"/>
    </source>
</evidence>
<dbReference type="InterPro" id="IPR039901">
    <property type="entry name" value="Kdotransferase"/>
</dbReference>
<evidence type="ECO:0000256" key="9">
    <source>
        <dbReference type="PIRSR" id="PIRSR639901-1"/>
    </source>
</evidence>
<evidence type="ECO:0000256" key="10">
    <source>
        <dbReference type="PIRSR" id="PIRSR639901-2"/>
    </source>
</evidence>
<dbReference type="Pfam" id="PF00534">
    <property type="entry name" value="Glycos_transf_1"/>
    <property type="match status" value="1"/>
</dbReference>
<evidence type="ECO:0000256" key="2">
    <source>
        <dbReference type="ARBA" id="ARBA00004713"/>
    </source>
</evidence>
<dbReference type="EMBL" id="LFJJ01000077">
    <property type="protein sequence ID" value="KND60185.1"/>
    <property type="molecule type" value="Genomic_DNA"/>
</dbReference>
<keyword evidence="11" id="KW-1003">Cell membrane</keyword>
<dbReference type="Pfam" id="PF04413">
    <property type="entry name" value="Glycos_transf_N"/>
    <property type="match status" value="1"/>
</dbReference>
<comment type="caution">
    <text evidence="14">The sequence shown here is derived from an EMBL/GenBank/DDBJ whole genome shotgun (WGS) entry which is preliminary data.</text>
</comment>
<evidence type="ECO:0000256" key="11">
    <source>
        <dbReference type="RuleBase" id="RU365103"/>
    </source>
</evidence>
<dbReference type="GO" id="GO:0009244">
    <property type="term" value="P:lipopolysaccharide core region biosynthetic process"/>
    <property type="evidence" value="ECO:0007669"/>
    <property type="project" value="UniProtKB-UniRule"/>
</dbReference>
<dbReference type="InterPro" id="IPR038107">
    <property type="entry name" value="Glycos_transf_N_sf"/>
</dbReference>
<feature type="active site" description="Proton acceptor" evidence="9">
    <location>
        <position position="85"/>
    </location>
</feature>
<evidence type="ECO:0000259" key="13">
    <source>
        <dbReference type="Pfam" id="PF04413"/>
    </source>
</evidence>
<dbReference type="Gene3D" id="3.40.50.2000">
    <property type="entry name" value="Glycogen Phosphorylase B"/>
    <property type="match status" value="1"/>
</dbReference>
<dbReference type="Proteomes" id="UP000036959">
    <property type="component" value="Unassembled WGS sequence"/>
</dbReference>
<evidence type="ECO:0000259" key="12">
    <source>
        <dbReference type="Pfam" id="PF00534"/>
    </source>
</evidence>
<evidence type="ECO:0000256" key="6">
    <source>
        <dbReference type="ARBA" id="ARBA00022679"/>
    </source>
</evidence>
<dbReference type="AlphaFoldDB" id="A0A0L0MD44"/>
<comment type="pathway">
    <text evidence="2 11">Bacterial outer membrane biogenesis; LPS core biosynthesis.</text>
</comment>
<dbReference type="PANTHER" id="PTHR42755:SF1">
    <property type="entry name" value="3-DEOXY-D-MANNO-OCTULOSONIC ACID TRANSFERASE, MITOCHONDRIAL-RELATED"/>
    <property type="match status" value="1"/>
</dbReference>
<comment type="similarity">
    <text evidence="11">Belongs to the glycosyltransferase group 1 family.</text>
</comment>
<sequence length="466" mass="50098">MSGLAPSPVPPGSQVSPPASAGVLRLIYRAAWWLVAPLAVLRLLIRSRKERVYREHIGERFGRGPARSPDDLAPLIWVHAVSVGETRAAQPLVEALMKAAHPEVRLLITHMTPSGRATGEQLFGDRVMRSYLPYDSPRLVRRFLRAWRPSLGIVMETEVWPTLIDECKRADVPLVLTNARMSERSYKRATRFGRAVREVFGGFSRVLAQTPPDAERLISLGARNVAVLGNLKFDMSAPPELVARGQAWRAAIGERPVWVAASTREGEETLVLRAFAQLNVPDALLILVPRHPQRFDEVSALIASAGMTSARRSVWAPPPVAAGSGADVADPLPASVQVLLGDSMGELGAYYAAADLAFIGGSLLPLGGQNLIEACAAGVPVLIGPHTFNFTQATRDAINAGAALRVDDPSGLARGLRELFNDKPRRLAMSAAASAFAAAHRGATERTVSVLSALLEEEEGEVDAQA</sequence>
<keyword evidence="5" id="KW-0472">Membrane</keyword>
<dbReference type="SUPFAM" id="SSF53756">
    <property type="entry name" value="UDP-Glycosyltransferase/glycogen phosphorylase"/>
    <property type="match status" value="1"/>
</dbReference>